<dbReference type="SUPFAM" id="SSF49265">
    <property type="entry name" value="Fibronectin type III"/>
    <property type="match status" value="1"/>
</dbReference>
<dbReference type="Proteomes" id="UP000005561">
    <property type="component" value="Unassembled WGS sequence"/>
</dbReference>
<evidence type="ECO:0000256" key="7">
    <source>
        <dbReference type="PROSITE-ProRule" id="PRU01373"/>
    </source>
</evidence>
<dbReference type="GO" id="GO:0071555">
    <property type="term" value="P:cell wall organization"/>
    <property type="evidence" value="ECO:0007669"/>
    <property type="project" value="UniProtKB-UniRule"/>
</dbReference>
<dbReference type="Pfam" id="PF03734">
    <property type="entry name" value="YkuD"/>
    <property type="match status" value="1"/>
</dbReference>
<evidence type="ECO:0000256" key="1">
    <source>
        <dbReference type="ARBA" id="ARBA00004752"/>
    </source>
</evidence>
<dbReference type="CDD" id="cd16913">
    <property type="entry name" value="YkuD_like"/>
    <property type="match status" value="1"/>
</dbReference>
<dbReference type="GO" id="GO:0016740">
    <property type="term" value="F:transferase activity"/>
    <property type="evidence" value="ECO:0007669"/>
    <property type="project" value="UniProtKB-KW"/>
</dbReference>
<keyword evidence="2" id="KW-0808">Transferase</keyword>
<keyword evidence="12" id="KW-1185">Reference proteome</keyword>
<evidence type="ECO:0000313" key="12">
    <source>
        <dbReference type="Proteomes" id="UP000005561"/>
    </source>
</evidence>
<reference evidence="11" key="1">
    <citation type="submission" date="2009-07" db="EMBL/GenBank/DDBJ databases">
        <authorList>
            <person name="Weinstock G."/>
            <person name="Sodergren E."/>
            <person name="Clifton S."/>
            <person name="Fulton L."/>
            <person name="Fulton B."/>
            <person name="Courtney L."/>
            <person name="Fronick C."/>
            <person name="Harrison M."/>
            <person name="Strong C."/>
            <person name="Farmer C."/>
            <person name="Delahaunty K."/>
            <person name="Markovic C."/>
            <person name="Hall O."/>
            <person name="Minx P."/>
            <person name="Tomlinson C."/>
            <person name="Mitreva M."/>
            <person name="Nelson J."/>
            <person name="Hou S."/>
            <person name="Wollam A."/>
            <person name="Pepin K.H."/>
            <person name="Johnson M."/>
            <person name="Bhonagiri V."/>
            <person name="Nash W.E."/>
            <person name="Warren W."/>
            <person name="Chinwalla A."/>
            <person name="Mardis E.R."/>
            <person name="Wilson R.K."/>
        </authorList>
    </citation>
    <scope>NUCLEOTIDE SEQUENCE [LARGE SCALE GENOMIC DNA]</scope>
    <source>
        <strain evidence="11">DSM 14469</strain>
    </source>
</reference>
<protein>
    <submittedName>
        <fullName evidence="11">Fibronectin type III domain protein</fullName>
    </submittedName>
</protein>
<keyword evidence="3" id="KW-0677">Repeat</keyword>
<dbReference type="PROSITE" id="PS52029">
    <property type="entry name" value="LD_TPASE"/>
    <property type="match status" value="1"/>
</dbReference>
<dbReference type="SUPFAM" id="SSF141523">
    <property type="entry name" value="L,D-transpeptidase catalytic domain-like"/>
    <property type="match status" value="1"/>
</dbReference>
<feature type="domain" description="L,D-TPase catalytic" evidence="10">
    <location>
        <begin position="317"/>
        <end position="423"/>
    </location>
</feature>
<dbReference type="STRING" id="168384.SAMN05660368_01569"/>
<dbReference type="CDD" id="cd00063">
    <property type="entry name" value="FN3"/>
    <property type="match status" value="2"/>
</dbReference>
<feature type="signal peptide" evidence="8">
    <location>
        <begin position="1"/>
        <end position="24"/>
    </location>
</feature>
<dbReference type="InterPro" id="IPR036116">
    <property type="entry name" value="FN3_sf"/>
</dbReference>
<organism evidence="11 12">
    <name type="scientific">Marvinbryantia formatexigens DSM 14469</name>
    <dbReference type="NCBI Taxonomy" id="478749"/>
    <lineage>
        <taxon>Bacteria</taxon>
        <taxon>Bacillati</taxon>
        <taxon>Bacillota</taxon>
        <taxon>Clostridia</taxon>
        <taxon>Lachnospirales</taxon>
        <taxon>Lachnospiraceae</taxon>
        <taxon>Marvinbryantia</taxon>
    </lineage>
</organism>
<proteinExistence type="predicted"/>
<evidence type="ECO:0000259" key="9">
    <source>
        <dbReference type="PROSITE" id="PS50853"/>
    </source>
</evidence>
<evidence type="ECO:0000256" key="8">
    <source>
        <dbReference type="SAM" id="SignalP"/>
    </source>
</evidence>
<dbReference type="PROSITE" id="PS50853">
    <property type="entry name" value="FN3"/>
    <property type="match status" value="2"/>
</dbReference>
<evidence type="ECO:0000259" key="10">
    <source>
        <dbReference type="PROSITE" id="PS52029"/>
    </source>
</evidence>
<feature type="active site" description="Nucleophile" evidence="7">
    <location>
        <position position="399"/>
    </location>
</feature>
<dbReference type="eggNOG" id="COG4733">
    <property type="taxonomic scope" value="Bacteria"/>
</dbReference>
<dbReference type="GO" id="GO:0009252">
    <property type="term" value="P:peptidoglycan biosynthetic process"/>
    <property type="evidence" value="ECO:0007669"/>
    <property type="project" value="UniProtKB-UniPathway"/>
</dbReference>
<feature type="chain" id="PRO_5002966157" evidence="8">
    <location>
        <begin position="25"/>
        <end position="423"/>
    </location>
</feature>
<comment type="pathway">
    <text evidence="1 7">Cell wall biogenesis; peptidoglycan biosynthesis.</text>
</comment>
<dbReference type="RefSeq" id="WP_006861422.1">
    <property type="nucleotide sequence ID" value="NZ_ACCL02000006.1"/>
</dbReference>
<evidence type="ECO:0000256" key="4">
    <source>
        <dbReference type="ARBA" id="ARBA00022960"/>
    </source>
</evidence>
<dbReference type="InterPro" id="IPR003961">
    <property type="entry name" value="FN3_dom"/>
</dbReference>
<dbReference type="UniPathway" id="UPA00219"/>
<dbReference type="Gene3D" id="2.60.40.10">
    <property type="entry name" value="Immunoglobulins"/>
    <property type="match status" value="2"/>
</dbReference>
<dbReference type="SMART" id="SM00060">
    <property type="entry name" value="FN3"/>
    <property type="match status" value="2"/>
</dbReference>
<dbReference type="Pfam" id="PF00041">
    <property type="entry name" value="fn3"/>
    <property type="match status" value="2"/>
</dbReference>
<dbReference type="InterPro" id="IPR013783">
    <property type="entry name" value="Ig-like_fold"/>
</dbReference>
<evidence type="ECO:0000313" key="11">
    <source>
        <dbReference type="EMBL" id="EET61453.1"/>
    </source>
</evidence>
<keyword evidence="8" id="KW-0732">Signal</keyword>
<dbReference type="PANTHER" id="PTHR46708:SF2">
    <property type="entry name" value="FIBRONECTIN TYPE-III DOMAIN-CONTAINING PROTEIN"/>
    <property type="match status" value="1"/>
</dbReference>
<name>C6LCX0_9FIRM</name>
<accession>C6LCX0</accession>
<keyword evidence="5 7" id="KW-0573">Peptidoglycan synthesis</keyword>
<dbReference type="EMBL" id="ACCL02000006">
    <property type="protein sequence ID" value="EET61453.1"/>
    <property type="molecule type" value="Genomic_DNA"/>
</dbReference>
<gene>
    <name evidence="11" type="ORF">BRYFOR_06628</name>
</gene>
<evidence type="ECO:0000256" key="6">
    <source>
        <dbReference type="ARBA" id="ARBA00023316"/>
    </source>
</evidence>
<dbReference type="InterPro" id="IPR050991">
    <property type="entry name" value="ECM_Regulatory_Proteins"/>
</dbReference>
<dbReference type="PANTHER" id="PTHR46708">
    <property type="entry name" value="TENASCIN"/>
    <property type="match status" value="1"/>
</dbReference>
<dbReference type="OrthoDB" id="177750at2"/>
<evidence type="ECO:0000256" key="3">
    <source>
        <dbReference type="ARBA" id="ARBA00022737"/>
    </source>
</evidence>
<dbReference type="InterPro" id="IPR005490">
    <property type="entry name" value="LD_TPept_cat_dom"/>
</dbReference>
<dbReference type="AlphaFoldDB" id="C6LCX0"/>
<sequence length="423" mass="47173">MRKIARYLTMLVLMLLLCSASVLAADDKPGKVNGIKATSVGETGFTLKWSKVSKATGYYVYRVDETRVRMLANTKATSYKVTQMTPGKSYRFMVVAYRKVKNKIYMSDTPSNIITVSSKIKKPSKPTGFRVGVNGSRTLELNWNKASNATGYQVFRYDSAARKYTLAKTVSGTSCKFTGLTAGKKYTFAVRSYRKVSGQYAYSAYTPLVSEEAIQLSAKAAAVRSFRYIRKTKKRVTVYNYDKKKNQTLSAGTKVYVSSKTTSGYLYGYLTNGQKVKIKASALGGTSGIEFNAKSDYSTAVKEEFINSKNLTSPTKYLIWINQYRARVNVFKGSVGNWKLVRSFKVVLGRTGSVRGIRKIYGRSRWGYENLPVVYWSPNGNAFHSLLGARVGTAVSGGCIRCASDDLWYLYNTIPNNTTVYSY</sequence>
<feature type="active site" description="Proton donor/acceptor" evidence="7">
    <location>
        <position position="384"/>
    </location>
</feature>
<dbReference type="GO" id="GO:0008360">
    <property type="term" value="P:regulation of cell shape"/>
    <property type="evidence" value="ECO:0007669"/>
    <property type="project" value="UniProtKB-UniRule"/>
</dbReference>
<keyword evidence="4 7" id="KW-0133">Cell shape</keyword>
<dbReference type="InterPro" id="IPR038063">
    <property type="entry name" value="Transpep_catalytic_dom"/>
</dbReference>
<keyword evidence="6 7" id="KW-0961">Cell wall biogenesis/degradation</keyword>
<comment type="caution">
    <text evidence="11">The sequence shown here is derived from an EMBL/GenBank/DDBJ whole genome shotgun (WGS) entry which is preliminary data.</text>
</comment>
<evidence type="ECO:0000256" key="2">
    <source>
        <dbReference type="ARBA" id="ARBA00022679"/>
    </source>
</evidence>
<dbReference type="Gene3D" id="2.40.440.10">
    <property type="entry name" value="L,D-transpeptidase catalytic domain-like"/>
    <property type="match status" value="1"/>
</dbReference>
<evidence type="ECO:0000256" key="5">
    <source>
        <dbReference type="ARBA" id="ARBA00022984"/>
    </source>
</evidence>
<feature type="domain" description="Fibronectin type-III" evidence="9">
    <location>
        <begin position="125"/>
        <end position="213"/>
    </location>
</feature>
<feature type="domain" description="Fibronectin type-III" evidence="9">
    <location>
        <begin position="28"/>
        <end position="121"/>
    </location>
</feature>